<proteinExistence type="predicted"/>
<evidence type="ECO:0000313" key="1">
    <source>
        <dbReference type="EMBL" id="GGF62299.1"/>
    </source>
</evidence>
<evidence type="ECO:0000313" key="2">
    <source>
        <dbReference type="Proteomes" id="UP000606044"/>
    </source>
</evidence>
<comment type="caution">
    <text evidence="1">The sequence shown here is derived from an EMBL/GenBank/DDBJ whole genome shotgun (WGS) entry which is preliminary data.</text>
</comment>
<reference evidence="1" key="2">
    <citation type="submission" date="2020-09" db="EMBL/GenBank/DDBJ databases">
        <authorList>
            <person name="Sun Q."/>
            <person name="Sedlacek I."/>
        </authorList>
    </citation>
    <scope>NUCLEOTIDE SEQUENCE</scope>
    <source>
        <strain evidence="1">CCM 7897</strain>
    </source>
</reference>
<accession>A0A917C004</accession>
<gene>
    <name evidence="1" type="ORF">GCM10007301_22520</name>
</gene>
<dbReference type="EMBL" id="BMCT01000002">
    <property type="protein sequence ID" value="GGF62299.1"/>
    <property type="molecule type" value="Genomic_DNA"/>
</dbReference>
<organism evidence="1 2">
    <name type="scientific">Azorhizobium oxalatiphilum</name>
    <dbReference type="NCBI Taxonomy" id="980631"/>
    <lineage>
        <taxon>Bacteria</taxon>
        <taxon>Pseudomonadati</taxon>
        <taxon>Pseudomonadota</taxon>
        <taxon>Alphaproteobacteria</taxon>
        <taxon>Hyphomicrobiales</taxon>
        <taxon>Xanthobacteraceae</taxon>
        <taxon>Azorhizobium</taxon>
    </lineage>
</organism>
<keyword evidence="2" id="KW-1185">Reference proteome</keyword>
<reference evidence="1" key="1">
    <citation type="journal article" date="2014" name="Int. J. Syst. Evol. Microbiol.">
        <title>Complete genome sequence of Corynebacterium casei LMG S-19264T (=DSM 44701T), isolated from a smear-ripened cheese.</title>
        <authorList>
            <consortium name="US DOE Joint Genome Institute (JGI-PGF)"/>
            <person name="Walter F."/>
            <person name="Albersmeier A."/>
            <person name="Kalinowski J."/>
            <person name="Ruckert C."/>
        </authorList>
    </citation>
    <scope>NUCLEOTIDE SEQUENCE</scope>
    <source>
        <strain evidence="1">CCM 7897</strain>
    </source>
</reference>
<name>A0A917C004_9HYPH</name>
<dbReference type="AlphaFoldDB" id="A0A917C004"/>
<protein>
    <submittedName>
        <fullName evidence="1">Uncharacterized protein</fullName>
    </submittedName>
</protein>
<sequence>MGLLPGVVGRIDTDPLRRRGFGKACQTVSGGNFEENFATRGEPLRSQGHAGAVTATQLEKQAGRNRLRDFWINCHLEPPGQLAAYTSYSCAGVSRMQGKPAAAHTKAGTYGGMGNLRAFAFCSKGTVTSVQA</sequence>
<dbReference type="Proteomes" id="UP000606044">
    <property type="component" value="Unassembled WGS sequence"/>
</dbReference>